<gene>
    <name evidence="2" type="ORF">PR048_008219</name>
</gene>
<accession>A0ABQ9HWT9</accession>
<comment type="caution">
    <text evidence="2">The sequence shown here is derived from an EMBL/GenBank/DDBJ whole genome shotgun (WGS) entry which is preliminary data.</text>
</comment>
<dbReference type="PANTHER" id="PTHR46599">
    <property type="entry name" value="PIGGYBAC TRANSPOSABLE ELEMENT-DERIVED PROTEIN 4"/>
    <property type="match status" value="1"/>
</dbReference>
<evidence type="ECO:0000313" key="3">
    <source>
        <dbReference type="Proteomes" id="UP001159363"/>
    </source>
</evidence>
<evidence type="ECO:0000259" key="1">
    <source>
        <dbReference type="Pfam" id="PF13843"/>
    </source>
</evidence>
<proteinExistence type="predicted"/>
<evidence type="ECO:0000313" key="2">
    <source>
        <dbReference type="EMBL" id="KAJ8888727.1"/>
    </source>
</evidence>
<keyword evidence="3" id="KW-1185">Reference proteome</keyword>
<dbReference type="Pfam" id="PF13843">
    <property type="entry name" value="DDE_Tnp_1_7"/>
    <property type="match status" value="1"/>
</dbReference>
<protein>
    <recommendedName>
        <fullName evidence="1">PiggyBac transposable element-derived protein domain-containing protein</fullName>
    </recommendedName>
</protein>
<sequence>MEDIGAIILHLQEDEDEIENHEVTVAEAVREEDIIGSKAGLQTYIAENISPFEAFSRFVDDDDLGHIVCETNRITYVNGLEQASSIQSSWSTKPIYQNAIPANTMSRNRFDLLVFMIHFSDIETILPGNSEEYTWNSKVYSGKSENYDMMVGFDQTVCEELSQGLLNEGRTLFVDNFYISYELALLFLQHETHAVGTPLAICDYNKGKSGIDISDQMCSYATTLRKGVKWYRKLGIEYLLGMCIVNTLWCTRLPQKPTKDNSSEKK</sequence>
<feature type="domain" description="PiggyBac transposable element-derived protein" evidence="1">
    <location>
        <begin position="130"/>
        <end position="197"/>
    </location>
</feature>
<organism evidence="2 3">
    <name type="scientific">Dryococelus australis</name>
    <dbReference type="NCBI Taxonomy" id="614101"/>
    <lineage>
        <taxon>Eukaryota</taxon>
        <taxon>Metazoa</taxon>
        <taxon>Ecdysozoa</taxon>
        <taxon>Arthropoda</taxon>
        <taxon>Hexapoda</taxon>
        <taxon>Insecta</taxon>
        <taxon>Pterygota</taxon>
        <taxon>Neoptera</taxon>
        <taxon>Polyneoptera</taxon>
        <taxon>Phasmatodea</taxon>
        <taxon>Verophasmatodea</taxon>
        <taxon>Anareolatae</taxon>
        <taxon>Phasmatidae</taxon>
        <taxon>Eurycanthinae</taxon>
        <taxon>Dryococelus</taxon>
    </lineage>
</organism>
<reference evidence="2 3" key="1">
    <citation type="submission" date="2023-02" db="EMBL/GenBank/DDBJ databases">
        <title>LHISI_Scaffold_Assembly.</title>
        <authorList>
            <person name="Stuart O.P."/>
            <person name="Cleave R."/>
            <person name="Magrath M.J.L."/>
            <person name="Mikheyev A.S."/>
        </authorList>
    </citation>
    <scope>NUCLEOTIDE SEQUENCE [LARGE SCALE GENOMIC DNA]</scope>
    <source>
        <strain evidence="2">Daus_M_001</strain>
        <tissue evidence="2">Leg muscle</tissue>
    </source>
</reference>
<dbReference type="InterPro" id="IPR029526">
    <property type="entry name" value="PGBD"/>
</dbReference>
<dbReference type="Proteomes" id="UP001159363">
    <property type="component" value="Chromosome 3"/>
</dbReference>
<name>A0ABQ9HWT9_9NEOP</name>
<dbReference type="PANTHER" id="PTHR46599:SF3">
    <property type="entry name" value="PIGGYBAC TRANSPOSABLE ELEMENT-DERIVED PROTEIN 4"/>
    <property type="match status" value="1"/>
</dbReference>
<dbReference type="EMBL" id="JARBHB010000003">
    <property type="protein sequence ID" value="KAJ8888727.1"/>
    <property type="molecule type" value="Genomic_DNA"/>
</dbReference>